<proteinExistence type="predicted"/>
<reference evidence="1" key="1">
    <citation type="submission" date="2021-06" db="EMBL/GenBank/DDBJ databases">
        <authorList>
            <person name="Kallberg Y."/>
            <person name="Tangrot J."/>
            <person name="Rosling A."/>
        </authorList>
    </citation>
    <scope>NUCLEOTIDE SEQUENCE</scope>
    <source>
        <strain evidence="1">28 12/20/2015</strain>
    </source>
</reference>
<evidence type="ECO:0000313" key="1">
    <source>
        <dbReference type="EMBL" id="CAG8474205.1"/>
    </source>
</evidence>
<name>A0ACA9KHI7_9GLOM</name>
<organism evidence="1 2">
    <name type="scientific">Cetraspora pellucida</name>
    <dbReference type="NCBI Taxonomy" id="1433469"/>
    <lineage>
        <taxon>Eukaryota</taxon>
        <taxon>Fungi</taxon>
        <taxon>Fungi incertae sedis</taxon>
        <taxon>Mucoromycota</taxon>
        <taxon>Glomeromycotina</taxon>
        <taxon>Glomeromycetes</taxon>
        <taxon>Diversisporales</taxon>
        <taxon>Gigasporaceae</taxon>
        <taxon>Cetraspora</taxon>
    </lineage>
</organism>
<dbReference type="Proteomes" id="UP000789366">
    <property type="component" value="Unassembled WGS sequence"/>
</dbReference>
<evidence type="ECO:0000313" key="2">
    <source>
        <dbReference type="Proteomes" id="UP000789366"/>
    </source>
</evidence>
<dbReference type="EMBL" id="CAJVPW010001063">
    <property type="protein sequence ID" value="CAG8474205.1"/>
    <property type="molecule type" value="Genomic_DNA"/>
</dbReference>
<keyword evidence="2" id="KW-1185">Reference proteome</keyword>
<comment type="caution">
    <text evidence="1">The sequence shown here is derived from an EMBL/GenBank/DDBJ whole genome shotgun (WGS) entry which is preliminary data.</text>
</comment>
<protein>
    <submittedName>
        <fullName evidence="1">6469_t:CDS:1</fullName>
    </submittedName>
</protein>
<gene>
    <name evidence="1" type="ORF">SPELUC_LOCUS1833</name>
</gene>
<sequence>MYLDLNTGDLNMITNNNSSTISYHPYGSLLNITNIACYSSINITPCNDYISLTNNDSRCWTFSPFRVKSKQVCNDDDCIVSSKRYNRNNDNALDYIIFNITSDTSPVGPVSDYFSVTFNSVFIKDRDNE</sequence>
<accession>A0ACA9KHI7</accession>